<feature type="compositionally biased region" description="Polar residues" evidence="1">
    <location>
        <begin position="327"/>
        <end position="338"/>
    </location>
</feature>
<organism evidence="2 3">
    <name type="scientific">Marssonina brunnea f. sp. multigermtubi (strain MB_m1)</name>
    <name type="common">Marssonina leaf spot fungus</name>
    <dbReference type="NCBI Taxonomy" id="1072389"/>
    <lineage>
        <taxon>Eukaryota</taxon>
        <taxon>Fungi</taxon>
        <taxon>Dikarya</taxon>
        <taxon>Ascomycota</taxon>
        <taxon>Pezizomycotina</taxon>
        <taxon>Leotiomycetes</taxon>
        <taxon>Helotiales</taxon>
        <taxon>Drepanopezizaceae</taxon>
        <taxon>Drepanopeziza</taxon>
    </lineage>
</organism>
<sequence length="338" mass="38818">MYERVRLRSVTIDHVVFYAAVFGDYNPHEHMRPLVTRWCLEVGSALVGQHLLTSTCWPGCRSPRTSIRRPLASSQHNISSLSLFWGTSLASMDMVLLHSPQTCCSAYSICFRSPGRGSTRYNQARDVRTRPWLYKPTCKHDLHAGQEDGGRKTSYIEMMCMREADAKVRDQRPGKRTVKVVIEAVESDRINRYRHPFLRKTSRAHGQRNEGRHDEVEGWQRLDRTNREHEADSVKRAPTDDGDDDTASDIEEHLEPDTQLMEDSEEKLIPRGRSELDSQLGEDIKKILILQERLEPNSQLGEEDIEEKLIPQERLGLDSSWEKTSKALGTQISSRRGH</sequence>
<feature type="compositionally biased region" description="Basic and acidic residues" evidence="1">
    <location>
        <begin position="207"/>
        <end position="239"/>
    </location>
</feature>
<proteinExistence type="predicted"/>
<accession>K1XP41</accession>
<feature type="region of interest" description="Disordered" evidence="1">
    <location>
        <begin position="196"/>
        <end position="275"/>
    </location>
</feature>
<evidence type="ECO:0000313" key="3">
    <source>
        <dbReference type="Proteomes" id="UP000006753"/>
    </source>
</evidence>
<feature type="compositionally biased region" description="Basic residues" evidence="1">
    <location>
        <begin position="196"/>
        <end position="206"/>
    </location>
</feature>
<dbReference type="EMBL" id="JH921446">
    <property type="protein sequence ID" value="EKD14244.1"/>
    <property type="molecule type" value="Genomic_DNA"/>
</dbReference>
<reference evidence="2 3" key="1">
    <citation type="journal article" date="2012" name="BMC Genomics">
        <title>Sequencing the genome of Marssonina brunnea reveals fungus-poplar co-evolution.</title>
        <authorList>
            <person name="Zhu S."/>
            <person name="Cao Y.-Z."/>
            <person name="Jiang C."/>
            <person name="Tan B.-Y."/>
            <person name="Wang Z."/>
            <person name="Feng S."/>
            <person name="Zhang L."/>
            <person name="Su X.-H."/>
            <person name="Brejova B."/>
            <person name="Vinar T."/>
            <person name="Xu M."/>
            <person name="Wang M.-X."/>
            <person name="Zhang S.-G."/>
            <person name="Huang M.-R."/>
            <person name="Wu R."/>
            <person name="Zhou Y."/>
        </authorList>
    </citation>
    <scope>NUCLEOTIDE SEQUENCE [LARGE SCALE GENOMIC DNA]</scope>
    <source>
        <strain evidence="2 3">MB_m1</strain>
    </source>
</reference>
<dbReference type="AlphaFoldDB" id="K1XP41"/>
<dbReference type="HOGENOM" id="CLU_821535_0_0_1"/>
<name>K1XP41_MARBU</name>
<keyword evidence="3" id="KW-1185">Reference proteome</keyword>
<gene>
    <name evidence="2" type="ORF">MBM_07474</name>
</gene>
<evidence type="ECO:0000313" key="2">
    <source>
        <dbReference type="EMBL" id="EKD14244.1"/>
    </source>
</evidence>
<feature type="region of interest" description="Disordered" evidence="1">
    <location>
        <begin position="311"/>
        <end position="338"/>
    </location>
</feature>
<protein>
    <submittedName>
        <fullName evidence="2">Uncharacterized protein</fullName>
    </submittedName>
</protein>
<evidence type="ECO:0000256" key="1">
    <source>
        <dbReference type="SAM" id="MobiDB-lite"/>
    </source>
</evidence>
<feature type="compositionally biased region" description="Acidic residues" evidence="1">
    <location>
        <begin position="240"/>
        <end position="249"/>
    </location>
</feature>
<feature type="compositionally biased region" description="Basic and acidic residues" evidence="1">
    <location>
        <begin position="266"/>
        <end position="275"/>
    </location>
</feature>
<dbReference type="InParanoid" id="K1XP41"/>
<dbReference type="Proteomes" id="UP000006753">
    <property type="component" value="Unassembled WGS sequence"/>
</dbReference>
<dbReference type="KEGG" id="mbe:MBM_07474"/>